<name>A0A6J4PLU4_9ACTN</name>
<sequence length="43" mass="4295">MDPPVGAEQGSAFSKQAAHHKDVGASPPRCSSTAGGEARGTSR</sequence>
<feature type="region of interest" description="Disordered" evidence="1">
    <location>
        <begin position="1"/>
        <end position="43"/>
    </location>
</feature>
<reference evidence="2" key="1">
    <citation type="submission" date="2020-02" db="EMBL/GenBank/DDBJ databases">
        <authorList>
            <person name="Meier V. D."/>
        </authorList>
    </citation>
    <scope>NUCLEOTIDE SEQUENCE</scope>
    <source>
        <strain evidence="2">AVDCRST_MAG75</strain>
    </source>
</reference>
<protein>
    <submittedName>
        <fullName evidence="2">Uncharacterized protein</fullName>
    </submittedName>
</protein>
<proteinExistence type="predicted"/>
<accession>A0A6J4PLU4</accession>
<gene>
    <name evidence="2" type="ORF">AVDCRST_MAG75-3128</name>
</gene>
<dbReference type="AlphaFoldDB" id="A0A6J4PLU4"/>
<dbReference type="EMBL" id="CADCUO010000225">
    <property type="protein sequence ID" value="CAA9416330.1"/>
    <property type="molecule type" value="Genomic_DNA"/>
</dbReference>
<evidence type="ECO:0000313" key="2">
    <source>
        <dbReference type="EMBL" id="CAA9416330.1"/>
    </source>
</evidence>
<organism evidence="2">
    <name type="scientific">uncultured Propionibacteriaceae bacterium</name>
    <dbReference type="NCBI Taxonomy" id="257457"/>
    <lineage>
        <taxon>Bacteria</taxon>
        <taxon>Bacillati</taxon>
        <taxon>Actinomycetota</taxon>
        <taxon>Actinomycetes</taxon>
        <taxon>Propionibacteriales</taxon>
        <taxon>Propionibacteriaceae</taxon>
        <taxon>environmental samples</taxon>
    </lineage>
</organism>
<evidence type="ECO:0000256" key="1">
    <source>
        <dbReference type="SAM" id="MobiDB-lite"/>
    </source>
</evidence>